<dbReference type="Pfam" id="PF01607">
    <property type="entry name" value="CBM_14"/>
    <property type="match status" value="4"/>
</dbReference>
<evidence type="ECO:0000313" key="10">
    <source>
        <dbReference type="Proteomes" id="UP000494163"/>
    </source>
</evidence>
<feature type="signal peptide" evidence="7">
    <location>
        <begin position="1"/>
        <end position="15"/>
    </location>
</feature>
<evidence type="ECO:0000256" key="2">
    <source>
        <dbReference type="ARBA" id="ARBA00022729"/>
    </source>
</evidence>
<keyword evidence="10" id="KW-1185">Reference proteome</keyword>
<name>A0A0M5JBH1_DROBS</name>
<keyword evidence="5" id="KW-0325">Glycoprotein</keyword>
<dbReference type="PROSITE" id="PS50940">
    <property type="entry name" value="CHIT_BIND_II"/>
    <property type="match status" value="5"/>
</dbReference>
<dbReference type="GO" id="GO:0008061">
    <property type="term" value="F:chitin binding"/>
    <property type="evidence" value="ECO:0007669"/>
    <property type="project" value="UniProtKB-KW"/>
</dbReference>
<dbReference type="STRING" id="30019.A0A0M5JBH1"/>
<feature type="domain" description="Chitin-binding type-2" evidence="8">
    <location>
        <begin position="136"/>
        <end position="193"/>
    </location>
</feature>
<feature type="chain" id="PRO_5013334509" evidence="7">
    <location>
        <begin position="16"/>
        <end position="357"/>
    </location>
</feature>
<evidence type="ECO:0000256" key="4">
    <source>
        <dbReference type="ARBA" id="ARBA00023157"/>
    </source>
</evidence>
<dbReference type="InterPro" id="IPR051940">
    <property type="entry name" value="Chitin_bind-dev_reg"/>
</dbReference>
<dbReference type="EMBL" id="CP012525">
    <property type="protein sequence ID" value="ALC44368.1"/>
    <property type="molecule type" value="Genomic_DNA"/>
</dbReference>
<feature type="domain" description="Chitin-binding type-2" evidence="8">
    <location>
        <begin position="77"/>
        <end position="131"/>
    </location>
</feature>
<evidence type="ECO:0000256" key="7">
    <source>
        <dbReference type="SAM" id="SignalP"/>
    </source>
</evidence>
<reference evidence="9 10" key="1">
    <citation type="submission" date="2015-08" db="EMBL/GenBank/DDBJ databases">
        <title>Ancestral chromatin configuration constrains chromatin evolution on differentiating sex chromosomes in Drosophila.</title>
        <authorList>
            <person name="Zhou Q."/>
            <person name="Bachtrog D."/>
        </authorList>
    </citation>
    <scope>NUCLEOTIDE SEQUENCE [LARGE SCALE GENOMIC DNA]</scope>
    <source>
        <tissue evidence="9">Whole larvae</tissue>
    </source>
</reference>
<feature type="compositionally biased region" description="Polar residues" evidence="6">
    <location>
        <begin position="340"/>
        <end position="357"/>
    </location>
</feature>
<dbReference type="AlphaFoldDB" id="A0A0M5JBH1"/>
<keyword evidence="4" id="KW-1015">Disulfide bond</keyword>
<keyword evidence="2 7" id="KW-0732">Signal</keyword>
<feature type="domain" description="Chitin-binding type-2" evidence="8">
    <location>
        <begin position="19"/>
        <end position="76"/>
    </location>
</feature>
<accession>A0A0M5JBH1</accession>
<gene>
    <name evidence="9" type="ORF">Dbus_chr3Lg1534</name>
</gene>
<evidence type="ECO:0000313" key="9">
    <source>
        <dbReference type="EMBL" id="ALC44368.1"/>
    </source>
</evidence>
<keyword evidence="1" id="KW-0147">Chitin-binding</keyword>
<dbReference type="PANTHER" id="PTHR23301:SF106">
    <property type="entry name" value="CHITIN-BINDING TYPE-2 DOMAIN-CONTAINING PROTEIN-RELATED"/>
    <property type="match status" value="1"/>
</dbReference>
<feature type="region of interest" description="Disordered" evidence="6">
    <location>
        <begin position="331"/>
        <end position="357"/>
    </location>
</feature>
<feature type="domain" description="Chitin-binding type-2" evidence="8">
    <location>
        <begin position="203"/>
        <end position="262"/>
    </location>
</feature>
<evidence type="ECO:0000256" key="3">
    <source>
        <dbReference type="ARBA" id="ARBA00022737"/>
    </source>
</evidence>
<proteinExistence type="predicted"/>
<dbReference type="OrthoDB" id="9987187at2759"/>
<dbReference type="Proteomes" id="UP000494163">
    <property type="component" value="Chromosome 3L"/>
</dbReference>
<dbReference type="InterPro" id="IPR002557">
    <property type="entry name" value="Chitin-bd_dom"/>
</dbReference>
<dbReference type="SMART" id="SM00494">
    <property type="entry name" value="ChtBD2"/>
    <property type="match status" value="5"/>
</dbReference>
<evidence type="ECO:0000256" key="6">
    <source>
        <dbReference type="SAM" id="MobiDB-lite"/>
    </source>
</evidence>
<dbReference type="Gene3D" id="2.170.140.10">
    <property type="entry name" value="Chitin binding domain"/>
    <property type="match status" value="4"/>
</dbReference>
<sequence length="357" mass="37747">MLLLCLVAPLMASAAFDPALLCTLVVSGTKINDPRACNKWIECIDGKPVSGSCEDAQYYDRETQACVTANSITCVSSDPCAADANGFAPDPYSCNGYFYCQNGKGTRGVCNEGLNYNPGTASCIRNFPCPSKPNPDSVCNILADGVFIKDDSRCNGWQMCWKGQVINGTCPGNFYFSGSQGECDYPQNVECSVPTTLPPTAQPDECPEAGAFVSDKSSCNGYYYCRPNAAGQMELLHGICADERFFSPANGGACVPRSQIVCNYDRCAGLGYTTIQLANESSDDCAGFAICQNGVTIGQSSCPDGEYFDELSQRCTSEVIAYAACSQSAQSSTTESTTSDANGDDTTQASTPAGVTN</sequence>
<evidence type="ECO:0000256" key="5">
    <source>
        <dbReference type="ARBA" id="ARBA00023180"/>
    </source>
</evidence>
<dbReference type="OMA" id="CNGWQMC"/>
<dbReference type="GO" id="GO:0005576">
    <property type="term" value="C:extracellular region"/>
    <property type="evidence" value="ECO:0007669"/>
    <property type="project" value="InterPro"/>
</dbReference>
<dbReference type="InterPro" id="IPR036508">
    <property type="entry name" value="Chitin-bd_dom_sf"/>
</dbReference>
<feature type="domain" description="Chitin-binding type-2" evidence="8">
    <location>
        <begin position="264"/>
        <end position="327"/>
    </location>
</feature>
<dbReference type="SUPFAM" id="SSF57625">
    <property type="entry name" value="Invertebrate chitin-binding proteins"/>
    <property type="match status" value="5"/>
</dbReference>
<protein>
    <submittedName>
        <fullName evidence="9">CG6996</fullName>
    </submittedName>
</protein>
<evidence type="ECO:0000256" key="1">
    <source>
        <dbReference type="ARBA" id="ARBA00022669"/>
    </source>
</evidence>
<evidence type="ECO:0000259" key="8">
    <source>
        <dbReference type="PROSITE" id="PS50940"/>
    </source>
</evidence>
<organism evidence="9 10">
    <name type="scientific">Drosophila busckii</name>
    <name type="common">Fruit fly</name>
    <dbReference type="NCBI Taxonomy" id="30019"/>
    <lineage>
        <taxon>Eukaryota</taxon>
        <taxon>Metazoa</taxon>
        <taxon>Ecdysozoa</taxon>
        <taxon>Arthropoda</taxon>
        <taxon>Hexapoda</taxon>
        <taxon>Insecta</taxon>
        <taxon>Pterygota</taxon>
        <taxon>Neoptera</taxon>
        <taxon>Endopterygota</taxon>
        <taxon>Diptera</taxon>
        <taxon>Brachycera</taxon>
        <taxon>Muscomorpha</taxon>
        <taxon>Ephydroidea</taxon>
        <taxon>Drosophilidae</taxon>
        <taxon>Drosophila</taxon>
    </lineage>
</organism>
<dbReference type="PANTHER" id="PTHR23301">
    <property type="entry name" value="CHITIN BINDING PERITROPHIN-A"/>
    <property type="match status" value="1"/>
</dbReference>
<keyword evidence="3" id="KW-0677">Repeat</keyword>